<dbReference type="KEGG" id="nde:NIDE4275"/>
<reference evidence="1 2" key="1">
    <citation type="journal article" date="2010" name="Proc. Natl. Acad. Sci. U.S.A.">
        <title>A Nitrospira metagenome illuminates the physiology and evolution of globally important nitrite-oxidizing bacteria.</title>
        <authorList>
            <person name="Lucker S."/>
            <person name="Wagner M."/>
            <person name="Maixner F."/>
            <person name="Pelletier E."/>
            <person name="Koch H."/>
            <person name="Vacherie B."/>
            <person name="Rattei T."/>
            <person name="Sinninghe Damste J."/>
            <person name="Spieck E."/>
            <person name="Le Paslier D."/>
            <person name="Daims H."/>
        </authorList>
    </citation>
    <scope>NUCLEOTIDE SEQUENCE [LARGE SCALE GENOMIC DNA]</scope>
</reference>
<protein>
    <submittedName>
        <fullName evidence="1">Uncharacterized protein</fullName>
    </submittedName>
</protein>
<dbReference type="HOGENOM" id="CLU_2286360_0_0_0"/>
<keyword evidence="2" id="KW-1185">Reference proteome</keyword>
<organism evidence="1 2">
    <name type="scientific">Nitrospira defluvii</name>
    <dbReference type="NCBI Taxonomy" id="330214"/>
    <lineage>
        <taxon>Bacteria</taxon>
        <taxon>Pseudomonadati</taxon>
        <taxon>Nitrospirota</taxon>
        <taxon>Nitrospiria</taxon>
        <taxon>Nitrospirales</taxon>
        <taxon>Nitrospiraceae</taxon>
        <taxon>Nitrospira</taxon>
    </lineage>
</organism>
<evidence type="ECO:0000313" key="1">
    <source>
        <dbReference type="EMBL" id="CBK43938.1"/>
    </source>
</evidence>
<dbReference type="AlphaFoldDB" id="D8P8V6"/>
<dbReference type="STRING" id="330214.NIDE4275"/>
<accession>D8P8V6</accession>
<name>D8P8V6_9BACT</name>
<proteinExistence type="predicted"/>
<dbReference type="Proteomes" id="UP000001660">
    <property type="component" value="Chromosome"/>
</dbReference>
<evidence type="ECO:0000313" key="2">
    <source>
        <dbReference type="Proteomes" id="UP000001660"/>
    </source>
</evidence>
<sequence>MSIIRDHRRLLHSPSLLPSFMPGDDPACPLRQLSLTQKRPCLLPPHALEAIFAEQQFAPLVEHEPPVGSTASLTRMIRRFHNFTFLFRSVHLNNATIPLLA</sequence>
<gene>
    <name evidence="1" type="ORF">NIDE4275</name>
</gene>
<dbReference type="EMBL" id="FP929003">
    <property type="protein sequence ID" value="CBK43938.1"/>
    <property type="molecule type" value="Genomic_DNA"/>
</dbReference>